<evidence type="ECO:0000256" key="1">
    <source>
        <dbReference type="ARBA" id="ARBA00004776"/>
    </source>
</evidence>
<dbReference type="SUPFAM" id="SSF53448">
    <property type="entry name" value="Nucleotide-diphospho-sugar transferases"/>
    <property type="match status" value="1"/>
</dbReference>
<organism evidence="7 8">
    <name type="scientific">Isoptericola peretonis</name>
    <dbReference type="NCBI Taxonomy" id="2918523"/>
    <lineage>
        <taxon>Bacteria</taxon>
        <taxon>Bacillati</taxon>
        <taxon>Actinomycetota</taxon>
        <taxon>Actinomycetes</taxon>
        <taxon>Micrococcales</taxon>
        <taxon>Promicromonosporaceae</taxon>
        <taxon>Isoptericola</taxon>
    </lineage>
</organism>
<dbReference type="EMBL" id="JALQCY010000004">
    <property type="protein sequence ID" value="MCK9794998.1"/>
    <property type="molecule type" value="Genomic_DNA"/>
</dbReference>
<dbReference type="InterPro" id="IPR045699">
    <property type="entry name" value="GlfT2_C"/>
</dbReference>
<name>A0ABT0J669_9MICO</name>
<evidence type="ECO:0000313" key="8">
    <source>
        <dbReference type="Proteomes" id="UP001651050"/>
    </source>
</evidence>
<dbReference type="Pfam" id="PF17994">
    <property type="entry name" value="Glft2_N"/>
    <property type="match status" value="1"/>
</dbReference>
<dbReference type="Proteomes" id="UP001651050">
    <property type="component" value="Unassembled WGS sequence"/>
</dbReference>
<feature type="domain" description="Galactofuranosyltransferase GlfT2 N-terminal" evidence="5">
    <location>
        <begin position="34"/>
        <end position="138"/>
    </location>
</feature>
<comment type="similarity">
    <text evidence="2">Belongs to the glycosyltransferase 2 family.</text>
</comment>
<dbReference type="InterPro" id="IPR029044">
    <property type="entry name" value="Nucleotide-diphossugar_trans"/>
</dbReference>
<comment type="caution">
    <text evidence="7">The sequence shown here is derived from an EMBL/GenBank/DDBJ whole genome shotgun (WGS) entry which is preliminary data.</text>
</comment>
<dbReference type="Pfam" id="PF13641">
    <property type="entry name" value="Glyco_tranf_2_3"/>
    <property type="match status" value="1"/>
</dbReference>
<dbReference type="PANTHER" id="PTHR43179:SF12">
    <property type="entry name" value="GALACTOFURANOSYLTRANSFERASE GLFT2"/>
    <property type="match status" value="1"/>
</dbReference>
<comment type="pathway">
    <text evidence="1">Cell wall biogenesis; cell wall polysaccharide biosynthesis.</text>
</comment>
<sequence length="614" mass="66449">MHLAQQLILPSPDPGDGRRALCVEAGPAAVEDGGVRVPAGATQGFATYFSAFPASYWVRWAGVTTARLEVDAAGDGTVRLVRSDAHGVATTVAAAVLSPGEPVALDADVSAMGDGGWLWFEVEAGDVDAVVTDARWLVDVAPRRTGDVCLSITTMDKPEFCVATLRRIAGSAALAEAAPAVLVVDQGSRRVVDHPGYAEVAEALGDRLTVIDQRNLGGSGGFSRGMLEALDRPGADAVLILDDDVEVEPEALLRAIRFHRAARTPVVVGGHMLDLHRPTVLNSFSEVVHERSFNWGPPQPDQQWHDLAAGPLRDTPWLHARGESDFNGWWMCLLPTAVLRDVGLSLPLFLKWDDAEFGLRARDAGHATVSFPGAALWHVAWTEKDDTVEWQAYLHVRNRVATALLHARRPRAALLVPLLLANDLKLLLGLRYYAVDLHVRALRDVLAGPGDLHADLERVVPAARAVGSAYPETVVRRAGDPVFDAAAPRARAGEPRPKPTSPGAFAGLALRGVLRNLRPAAGGSAPRATLTREQATWWEVPEHDSVLVLAGDGASGVWLRRDRRRFWRLVRSSAAVHLRLALRWRQASARWRAAAPDLVDPETWRATFAPRAPH</sequence>
<dbReference type="EC" id="2.4.-.-" evidence="7"/>
<keyword evidence="4 7" id="KW-0808">Transferase</keyword>
<keyword evidence="8" id="KW-1185">Reference proteome</keyword>
<dbReference type="Pfam" id="PF19320">
    <property type="entry name" value="GlfT2_domain3"/>
    <property type="match status" value="1"/>
</dbReference>
<dbReference type="PANTHER" id="PTHR43179">
    <property type="entry name" value="RHAMNOSYLTRANSFERASE WBBL"/>
    <property type="match status" value="1"/>
</dbReference>
<feature type="domain" description="Galactofuranosyltransferase-2 C-terminal" evidence="6">
    <location>
        <begin position="421"/>
        <end position="609"/>
    </location>
</feature>
<proteinExistence type="inferred from homology"/>
<evidence type="ECO:0000256" key="4">
    <source>
        <dbReference type="ARBA" id="ARBA00022679"/>
    </source>
</evidence>
<gene>
    <name evidence="7" type="ORF">M1843_14695</name>
</gene>
<dbReference type="RefSeq" id="WP_416344852.1">
    <property type="nucleotide sequence ID" value="NZ_JALQCY010000004.1"/>
</dbReference>
<reference evidence="7 8" key="1">
    <citation type="submission" date="2022-02" db="EMBL/GenBank/DDBJ databases">
        <title>The car tank lid bacteriome: a reservoir of bacteria with potential in bioremediation of fuel.</title>
        <authorList>
            <person name="Vidal-Verdu A."/>
            <person name="Gomez-Martinez D."/>
            <person name="Latorre-Perez A."/>
            <person name="Pereto J."/>
            <person name="Porcar M."/>
        </authorList>
    </citation>
    <scope>NUCLEOTIDE SEQUENCE [LARGE SCALE GENOMIC DNA]</scope>
    <source>
        <strain evidence="7 8">4D.3</strain>
    </source>
</reference>
<evidence type="ECO:0000256" key="3">
    <source>
        <dbReference type="ARBA" id="ARBA00022676"/>
    </source>
</evidence>
<evidence type="ECO:0000313" key="7">
    <source>
        <dbReference type="EMBL" id="MCK9794998.1"/>
    </source>
</evidence>
<evidence type="ECO:0000256" key="2">
    <source>
        <dbReference type="ARBA" id="ARBA00006739"/>
    </source>
</evidence>
<evidence type="ECO:0000259" key="6">
    <source>
        <dbReference type="Pfam" id="PF19320"/>
    </source>
</evidence>
<dbReference type="Gene3D" id="3.90.550.60">
    <property type="match status" value="1"/>
</dbReference>
<dbReference type="InterPro" id="IPR040492">
    <property type="entry name" value="GlfT2_N"/>
</dbReference>
<protein>
    <submittedName>
        <fullName evidence="7">Glycosyltransferase</fullName>
        <ecNumber evidence="7">2.4.-.-</ecNumber>
    </submittedName>
</protein>
<accession>A0ABT0J669</accession>
<keyword evidence="3 7" id="KW-0328">Glycosyltransferase</keyword>
<evidence type="ECO:0000259" key="5">
    <source>
        <dbReference type="Pfam" id="PF17994"/>
    </source>
</evidence>
<dbReference type="GO" id="GO:0016757">
    <property type="term" value="F:glycosyltransferase activity"/>
    <property type="evidence" value="ECO:0007669"/>
    <property type="project" value="UniProtKB-KW"/>
</dbReference>